<keyword evidence="4" id="KW-1185">Reference proteome</keyword>
<dbReference type="AlphaFoldDB" id="A0A3P8KB76"/>
<evidence type="ECO:0000313" key="4">
    <source>
        <dbReference type="Proteomes" id="UP001058569"/>
    </source>
</evidence>
<sequence>MGGIVSVVSIGSLAAFSVDKSNYKKSLKDIENKIVKFNEYKEKLIAKQNGLNDKLSTIQLDDEIKFKLSSIIDVYNKQLDLNNQLSKKLETIIEKHKKYRVGHHFGNLTYLRAKKNRETKNLFDVNIPGAVNETKRILRLSQIELFEEKFDAIANLSIELVKHKDSNNQLINSLTDKEVKFNSLKNAINSYNEEKEKPAVKNDKELTKSYIISAINLFNADQKVWDEGILAKFNEKVTTNSISKNILNSNLVDKLDDFSNISLEKYDLAKNTIKQYFTTEGYIKELDKSITRSDVLDNLRIANDNIEIFNKDIETFNNSFVGSLRDKLTTKNILEKTKLLDFSSNKGEYENLLEQGKRLNYLISSNSTFALDKVHSLISESVDLINKDRILSEKLTLFINDELKNNVNGSKNSIDPVAKFLQLQDEWSQVVEFANSTSPKISELKGNEYISQRNSLIDSYYETKSNIIKLKDKSIETYNYGLDRVKAFKEAYNNKKHKLDNFKLFNFSFSKFNEQEALVNNLISKNIHSKINENKDLKDLFDDISSLNDLVAIDTNNLKVIKDTTQNNIDNNFTAGLKIKDAKIDGFKPLIELEDTIDIKKKIDSKNSLIQEENLEQWSSGNIDTVKSTFTTLFNSIDEINEQVSNLSSLREEYKEFINKVATNIDELKSIGTNGHNNLQKNAEAISKIITKAKLDYFDVNSKAQFVSKIEESAKQLKNNYMYSWVEVFKNYDKYYDEKEKVKNEFTTNYSHMDIKYVSEAAKKFSDQQERLIETLVNNVYNELDQQTIDWTKKPEKSKSDEFLNAEKTLLVCFVKNFYNILVNQFGYDVAYNVEVPKYSWDGNSFNFSRINILSNGDVSYKNKTKAMEDAKKYANNSLKPRQKFGTEASNNDELYHRYGFDNIYLIDKSNLNTNTEIKYKIYEKKYDSLIRGEYRRTSLYNSNNTISNDYFNLTEVSELNSNPVYVLNVFLKLLNYENELSHKVINLLIDNGTIIDKNKYDIIFSKFVMSLSKIVYCNTTIILNSFESNKIAKDNYEVGINQENIYKLGILKRAGWTRKFALSANHIWIINSQFNEIREDGYLWQRTRLLGGWERNNSFHEYEAFGFRNGSEHNHSLLDDLGFPIIWKTAHTFSNIYNRTDPNIYALFINKIEFNDEFNTLFSVKYLDWLEFNKIAEYKKEYGNRPDRSMNGGVEYEEFSKFYSTDWINRMGSYKPVSN</sequence>
<protein>
    <submittedName>
        <fullName evidence="2">Uncharacterized protein</fullName>
    </submittedName>
</protein>
<reference evidence="2 3" key="1">
    <citation type="submission" date="2018-12" db="EMBL/GenBank/DDBJ databases">
        <authorList>
            <consortium name="Pathogen Informatics"/>
        </authorList>
    </citation>
    <scope>NUCLEOTIDE SEQUENCE [LARGE SCALE GENOMIC DNA]</scope>
    <source>
        <strain evidence="2 3">NCTC10126</strain>
    </source>
</reference>
<accession>A0A3P8KB76</accession>
<dbReference type="RefSeq" id="WP_126118091.1">
    <property type="nucleotide sequence ID" value="NZ_CP101806.1"/>
</dbReference>
<evidence type="ECO:0000313" key="2">
    <source>
        <dbReference type="EMBL" id="VDR41834.1"/>
    </source>
</evidence>
<dbReference type="OrthoDB" id="403873at2"/>
<name>A0A3P8KB76_9BACT</name>
<organism evidence="2 3">
    <name type="scientific">Mycoplasmopsis caviae</name>
    <dbReference type="NCBI Taxonomy" id="55603"/>
    <lineage>
        <taxon>Bacteria</taxon>
        <taxon>Bacillati</taxon>
        <taxon>Mycoplasmatota</taxon>
        <taxon>Mycoplasmoidales</taxon>
        <taxon>Metamycoplasmataceae</taxon>
        <taxon>Mycoplasmopsis</taxon>
    </lineage>
</organism>
<dbReference type="Proteomes" id="UP000280036">
    <property type="component" value="Unassembled WGS sequence"/>
</dbReference>
<evidence type="ECO:0000313" key="3">
    <source>
        <dbReference type="Proteomes" id="UP000280036"/>
    </source>
</evidence>
<dbReference type="Proteomes" id="UP001058569">
    <property type="component" value="Chromosome"/>
</dbReference>
<reference evidence="1" key="2">
    <citation type="submission" date="2022-07" db="EMBL/GenBank/DDBJ databases">
        <title>Complete genome of Mycoplasma caviae type strain G122.</title>
        <authorList>
            <person name="Spergser J."/>
        </authorList>
    </citation>
    <scope>NUCLEOTIDE SEQUENCE</scope>
    <source>
        <strain evidence="1">G122</strain>
    </source>
</reference>
<dbReference type="EMBL" id="CP101806">
    <property type="protein sequence ID" value="UUD35389.1"/>
    <property type="molecule type" value="Genomic_DNA"/>
</dbReference>
<evidence type="ECO:0000313" key="1">
    <source>
        <dbReference type="EMBL" id="UUD35389.1"/>
    </source>
</evidence>
<proteinExistence type="predicted"/>
<dbReference type="EMBL" id="UZVY01000001">
    <property type="protein sequence ID" value="VDR41834.1"/>
    <property type="molecule type" value="Genomic_DNA"/>
</dbReference>
<gene>
    <name evidence="2" type="ORF">NCTC10126_00321</name>
    <name evidence="1" type="ORF">NPA07_00725</name>
</gene>